<feature type="transmembrane region" description="Helical" evidence="5">
    <location>
        <begin position="154"/>
        <end position="177"/>
    </location>
</feature>
<dbReference type="Proteomes" id="UP000199470">
    <property type="component" value="Unassembled WGS sequence"/>
</dbReference>
<name>A0A1I4M870_9BURK</name>
<keyword evidence="4 5" id="KW-0472">Membrane</keyword>
<evidence type="ECO:0000256" key="3">
    <source>
        <dbReference type="ARBA" id="ARBA00022989"/>
    </source>
</evidence>
<keyword evidence="7" id="KW-1185">Reference proteome</keyword>
<accession>A0A1I4M870</accession>
<feature type="transmembrane region" description="Helical" evidence="5">
    <location>
        <begin position="198"/>
        <end position="231"/>
    </location>
</feature>
<proteinExistence type="predicted"/>
<evidence type="ECO:0000256" key="4">
    <source>
        <dbReference type="ARBA" id="ARBA00023136"/>
    </source>
</evidence>
<feature type="transmembrane region" description="Helical" evidence="5">
    <location>
        <begin position="128"/>
        <end position="148"/>
    </location>
</feature>
<keyword evidence="2 5" id="KW-0812">Transmembrane</keyword>
<dbReference type="RefSeq" id="WP_093387622.1">
    <property type="nucleotide sequence ID" value="NZ_FOTW01000010.1"/>
</dbReference>
<comment type="subcellular location">
    <subcellularLocation>
        <location evidence="1">Membrane</location>
        <topology evidence="1">Multi-pass membrane protein</topology>
    </subcellularLocation>
</comment>
<dbReference type="STRING" id="758825.SAMN02982985_02306"/>
<evidence type="ECO:0000256" key="2">
    <source>
        <dbReference type="ARBA" id="ARBA00022692"/>
    </source>
</evidence>
<keyword evidence="3 5" id="KW-1133">Transmembrane helix</keyword>
<dbReference type="InterPro" id="IPR059112">
    <property type="entry name" value="CysZ/EI24"/>
</dbReference>
<dbReference type="AlphaFoldDB" id="A0A1I4M870"/>
<evidence type="ECO:0000256" key="1">
    <source>
        <dbReference type="ARBA" id="ARBA00004141"/>
    </source>
</evidence>
<dbReference type="OrthoDB" id="8565703at2"/>
<feature type="transmembrane region" description="Helical" evidence="5">
    <location>
        <begin position="82"/>
        <end position="108"/>
    </location>
</feature>
<organism evidence="6 7">
    <name type="scientific">Rugamonas rubra</name>
    <dbReference type="NCBI Taxonomy" id="758825"/>
    <lineage>
        <taxon>Bacteria</taxon>
        <taxon>Pseudomonadati</taxon>
        <taxon>Pseudomonadota</taxon>
        <taxon>Betaproteobacteria</taxon>
        <taxon>Burkholderiales</taxon>
        <taxon>Oxalobacteraceae</taxon>
        <taxon>Telluria group</taxon>
        <taxon>Rugamonas</taxon>
    </lineage>
</organism>
<reference evidence="6 7" key="1">
    <citation type="submission" date="2016-10" db="EMBL/GenBank/DDBJ databases">
        <authorList>
            <person name="de Groot N.N."/>
        </authorList>
    </citation>
    <scope>NUCLEOTIDE SEQUENCE [LARGE SCALE GENOMIC DNA]</scope>
    <source>
        <strain evidence="6 7">ATCC 43154</strain>
    </source>
</reference>
<gene>
    <name evidence="6" type="ORF">SAMN02982985_02306</name>
</gene>
<feature type="transmembrane region" description="Helical" evidence="5">
    <location>
        <begin position="21"/>
        <end position="43"/>
    </location>
</feature>
<sequence length="277" mass="30020">MRAVLNAYGRAVLSQLQARMLLLSLLPFVLSVALWGVLLFFGLQALLDYLHGLFIEHDLFKLSNGWLASLGLGMLKTVVVPFVAMLLLLPLMIMTALVFIGVAAMPVVVRHVGGRHYAGLQQRHGGSLLGSAGTALAAVLVFAVLWLLTLPLYAIPPLAVLLQVALWGWLTSRVMVYDSLADYASVAERQGILRRHRWPLLAIGVVSGLAGALPGLLWVGGSVMAVVLFPFLAALSIWLYILVFIFTGLWFTYYCLEALAALRVEQAAAIEAVMAAE</sequence>
<evidence type="ECO:0000313" key="7">
    <source>
        <dbReference type="Proteomes" id="UP000199470"/>
    </source>
</evidence>
<protein>
    <submittedName>
        <fullName evidence="6">Etoposide-induced protein 2.4 (EI24)</fullName>
    </submittedName>
</protein>
<dbReference type="EMBL" id="FOTW01000010">
    <property type="protein sequence ID" value="SFL99350.1"/>
    <property type="molecule type" value="Genomic_DNA"/>
</dbReference>
<evidence type="ECO:0000313" key="6">
    <source>
        <dbReference type="EMBL" id="SFL99350.1"/>
    </source>
</evidence>
<dbReference type="Pfam" id="PF07264">
    <property type="entry name" value="EI24"/>
    <property type="match status" value="1"/>
</dbReference>
<feature type="transmembrane region" description="Helical" evidence="5">
    <location>
        <begin position="237"/>
        <end position="256"/>
    </location>
</feature>
<evidence type="ECO:0000256" key="5">
    <source>
        <dbReference type="SAM" id="Phobius"/>
    </source>
</evidence>